<protein>
    <submittedName>
        <fullName evidence="2">Uncharacterized protein</fullName>
    </submittedName>
</protein>
<evidence type="ECO:0000313" key="2">
    <source>
        <dbReference type="EMBL" id="PWY80551.1"/>
    </source>
</evidence>
<feature type="compositionally biased region" description="Low complexity" evidence="1">
    <location>
        <begin position="8"/>
        <end position="24"/>
    </location>
</feature>
<dbReference type="GeneID" id="37070700"/>
<proteinExistence type="predicted"/>
<dbReference type="RefSeq" id="XP_025398854.1">
    <property type="nucleotide sequence ID" value="XM_025548463.1"/>
</dbReference>
<dbReference type="Proteomes" id="UP000247233">
    <property type="component" value="Unassembled WGS sequence"/>
</dbReference>
<dbReference type="EMBL" id="MSFL01000014">
    <property type="protein sequence ID" value="PWY80551.1"/>
    <property type="molecule type" value="Genomic_DNA"/>
</dbReference>
<feature type="region of interest" description="Disordered" evidence="1">
    <location>
        <begin position="1"/>
        <end position="28"/>
    </location>
</feature>
<name>A0A317W4R0_9EURO</name>
<dbReference type="AlphaFoldDB" id="A0A317W4R0"/>
<comment type="caution">
    <text evidence="2">The sequence shown here is derived from an EMBL/GenBank/DDBJ whole genome shotgun (WGS) entry which is preliminary data.</text>
</comment>
<accession>A0A317W4R0</accession>
<organism evidence="2 3">
    <name type="scientific">Aspergillus heteromorphus CBS 117.55</name>
    <dbReference type="NCBI Taxonomy" id="1448321"/>
    <lineage>
        <taxon>Eukaryota</taxon>
        <taxon>Fungi</taxon>
        <taxon>Dikarya</taxon>
        <taxon>Ascomycota</taxon>
        <taxon>Pezizomycotina</taxon>
        <taxon>Eurotiomycetes</taxon>
        <taxon>Eurotiomycetidae</taxon>
        <taxon>Eurotiales</taxon>
        <taxon>Aspergillaceae</taxon>
        <taxon>Aspergillus</taxon>
        <taxon>Aspergillus subgen. Circumdati</taxon>
    </lineage>
</organism>
<reference evidence="2 3" key="1">
    <citation type="submission" date="2016-12" db="EMBL/GenBank/DDBJ databases">
        <title>The genomes of Aspergillus section Nigri reveals drivers in fungal speciation.</title>
        <authorList>
            <consortium name="DOE Joint Genome Institute"/>
            <person name="Vesth T.C."/>
            <person name="Nybo J."/>
            <person name="Theobald S."/>
            <person name="Brandl J."/>
            <person name="Frisvad J.C."/>
            <person name="Nielsen K.F."/>
            <person name="Lyhne E.K."/>
            <person name="Kogle M.E."/>
            <person name="Kuo A."/>
            <person name="Riley R."/>
            <person name="Clum A."/>
            <person name="Nolan M."/>
            <person name="Lipzen A."/>
            <person name="Salamov A."/>
            <person name="Henrissat B."/>
            <person name="Wiebenga A."/>
            <person name="De Vries R.P."/>
            <person name="Grigoriev I.V."/>
            <person name="Mortensen U.H."/>
            <person name="Andersen M.R."/>
            <person name="Baker S.E."/>
        </authorList>
    </citation>
    <scope>NUCLEOTIDE SEQUENCE [LARGE SCALE GENOMIC DNA]</scope>
    <source>
        <strain evidence="2 3">CBS 117.55</strain>
    </source>
</reference>
<keyword evidence="3" id="KW-1185">Reference proteome</keyword>
<evidence type="ECO:0000256" key="1">
    <source>
        <dbReference type="SAM" id="MobiDB-lite"/>
    </source>
</evidence>
<gene>
    <name evidence="2" type="ORF">BO70DRAFT_45555</name>
</gene>
<dbReference type="VEuPathDB" id="FungiDB:BO70DRAFT_45555"/>
<sequence length="85" mass="9054">MVFQPGWRSLTPRSPGRSSGSAPAPVGPTGPPAGCHLLSATAHWTLDFGFWIFGFLDFCSIHGFGCPCDQLSLVAAVPVAWHLFI</sequence>
<evidence type="ECO:0000313" key="3">
    <source>
        <dbReference type="Proteomes" id="UP000247233"/>
    </source>
</evidence>